<keyword evidence="3" id="KW-1185">Reference proteome</keyword>
<evidence type="ECO:0000313" key="2">
    <source>
        <dbReference type="EMBL" id="CAC9972841.1"/>
    </source>
</evidence>
<dbReference type="PANTHER" id="PTHR33360:SF2">
    <property type="entry name" value="TRANSPOSASE FOR INSERTION SEQUENCE ELEMENT IS200"/>
    <property type="match status" value="1"/>
</dbReference>
<reference evidence="2 3" key="1">
    <citation type="submission" date="2020-06" db="EMBL/GenBank/DDBJ databases">
        <authorList>
            <person name="Criscuolo A."/>
        </authorList>
    </citation>
    <scope>NUCLEOTIDE SEQUENCE [LARGE SCALE GENOMIC DNA]</scope>
    <source>
        <strain evidence="2">PXU-55</strain>
    </source>
</reference>
<dbReference type="Proteomes" id="UP000533639">
    <property type="component" value="Unassembled WGS sequence"/>
</dbReference>
<dbReference type="SUPFAM" id="SSF143422">
    <property type="entry name" value="Transposase IS200-like"/>
    <property type="match status" value="1"/>
</dbReference>
<feature type="domain" description="Transposase IS200-like" evidence="1">
    <location>
        <begin position="5"/>
        <end position="119"/>
    </location>
</feature>
<comment type="caution">
    <text evidence="2">The sequence shown here is derived from an EMBL/GenBank/DDBJ whole genome shotgun (WGS) entry which is preliminary data.</text>
</comment>
<dbReference type="GO" id="GO:0006313">
    <property type="term" value="P:DNA transposition"/>
    <property type="evidence" value="ECO:0007669"/>
    <property type="project" value="InterPro"/>
</dbReference>
<dbReference type="SMART" id="SM01321">
    <property type="entry name" value="Y1_Tnp"/>
    <property type="match status" value="1"/>
</dbReference>
<dbReference type="GO" id="GO:0004803">
    <property type="term" value="F:transposase activity"/>
    <property type="evidence" value="ECO:0007669"/>
    <property type="project" value="InterPro"/>
</dbReference>
<dbReference type="InterPro" id="IPR002686">
    <property type="entry name" value="Transposase_17"/>
</dbReference>
<dbReference type="GO" id="GO:0003677">
    <property type="term" value="F:DNA binding"/>
    <property type="evidence" value="ECO:0007669"/>
    <property type="project" value="InterPro"/>
</dbReference>
<sequence length="153" mass="18190">MANTYTQIHIHFVFAVKYRQAAIHTNWKNDLYKYISGIIKNNNHKVLAINGVSDHVHILIGIRPAQSISELMKSIKQNSSKWINENKFTRIHFEWQEGYGAFSYSKSQLSAVADYIENQEEHHKKKTFKEEYINFLEKFEVDYDEKFIFKELI</sequence>
<name>A0A9N8P0A7_9FLAO</name>
<evidence type="ECO:0000259" key="1">
    <source>
        <dbReference type="SMART" id="SM01321"/>
    </source>
</evidence>
<proteinExistence type="predicted"/>
<dbReference type="InterPro" id="IPR036515">
    <property type="entry name" value="Transposase_17_sf"/>
</dbReference>
<dbReference type="NCBIfam" id="NF033573">
    <property type="entry name" value="transpos_IS200"/>
    <property type="match status" value="1"/>
</dbReference>
<protein>
    <submittedName>
        <fullName evidence="2">IS200/IS605 family transposase</fullName>
    </submittedName>
</protein>
<dbReference type="PANTHER" id="PTHR33360">
    <property type="entry name" value="TRANSPOSASE FOR INSERTION SEQUENCE ELEMENT IS200"/>
    <property type="match status" value="1"/>
</dbReference>
<dbReference type="AlphaFoldDB" id="A0A9N8P0A7"/>
<organism evidence="2 3">
    <name type="scientific">Flavobacterium panici</name>
    <dbReference type="NCBI Taxonomy" id="2654843"/>
    <lineage>
        <taxon>Bacteria</taxon>
        <taxon>Pseudomonadati</taxon>
        <taxon>Bacteroidota</taxon>
        <taxon>Flavobacteriia</taxon>
        <taxon>Flavobacteriales</taxon>
        <taxon>Flavobacteriaceae</taxon>
        <taxon>Flavobacterium</taxon>
    </lineage>
</organism>
<evidence type="ECO:0000313" key="3">
    <source>
        <dbReference type="Proteomes" id="UP000533639"/>
    </source>
</evidence>
<dbReference type="Gene3D" id="3.30.70.1290">
    <property type="entry name" value="Transposase IS200-like"/>
    <property type="match status" value="1"/>
</dbReference>
<dbReference type="RefSeq" id="WP_180856449.1">
    <property type="nucleotide sequence ID" value="NZ_CAIJDE010000028.1"/>
</dbReference>
<accession>A0A9N8P0A7</accession>
<dbReference type="EMBL" id="CAIJDE010000028">
    <property type="protein sequence ID" value="CAC9972841.1"/>
    <property type="molecule type" value="Genomic_DNA"/>
</dbReference>
<dbReference type="Pfam" id="PF01797">
    <property type="entry name" value="Y1_Tnp"/>
    <property type="match status" value="1"/>
</dbReference>
<gene>
    <name evidence="2" type="primary">tnpA_3</name>
    <name evidence="2" type="ORF">FLAPXU55_00520</name>
</gene>